<gene>
    <name evidence="2" type="ORF">Pflav_020930</name>
</gene>
<reference evidence="2 3" key="1">
    <citation type="submission" date="2020-03" db="EMBL/GenBank/DDBJ databases">
        <title>Whole genome shotgun sequence of Phytohabitans flavus NBRC 107702.</title>
        <authorList>
            <person name="Komaki H."/>
            <person name="Tamura T."/>
        </authorList>
    </citation>
    <scope>NUCLEOTIDE SEQUENCE [LARGE SCALE GENOMIC DNA]</scope>
    <source>
        <strain evidence="2 3">NBRC 107702</strain>
    </source>
</reference>
<evidence type="ECO:0000313" key="3">
    <source>
        <dbReference type="Proteomes" id="UP000502508"/>
    </source>
</evidence>
<keyword evidence="1" id="KW-0812">Transmembrane</keyword>
<dbReference type="PANTHER" id="PTHR37488">
    <property type="entry name" value="DUF1275 DOMAIN-CONTAINING PROTEIN"/>
    <property type="match status" value="1"/>
</dbReference>
<keyword evidence="1" id="KW-0472">Membrane</keyword>
<evidence type="ECO:0000256" key="1">
    <source>
        <dbReference type="SAM" id="Phobius"/>
    </source>
</evidence>
<feature type="transmembrane region" description="Helical" evidence="1">
    <location>
        <begin position="173"/>
        <end position="193"/>
    </location>
</feature>
<evidence type="ECO:0000313" key="2">
    <source>
        <dbReference type="EMBL" id="BCB75683.1"/>
    </source>
</evidence>
<keyword evidence="1" id="KW-1133">Transmembrane helix</keyword>
<sequence length="226" mass="22337">MASEQGPLPHLLVGITFVTGLVDAFSYVALGHVFVANMTGNSVFFGFALAGVGDVSVVASLLALVAFLIGAAIGGRLARMSRPHRGRLLAAACAAQSVLVLAAAIVAVTGGPGSRAVRLPLVALLALAMGSQNAVVRRLGLPEVSTNVLTTTLAGLAGDPGGASSPAVRARRVAAVVALVAGACAGGALLRWVGHSAPLWAAAGLLLGCAAVAFAAARSPRAAAWH</sequence>
<dbReference type="PANTHER" id="PTHR37488:SF2">
    <property type="entry name" value="DUF1275 DOMAIN-CONTAINING PROTEIN"/>
    <property type="match status" value="1"/>
</dbReference>
<feature type="transmembrane region" description="Helical" evidence="1">
    <location>
        <begin position="55"/>
        <end position="77"/>
    </location>
</feature>
<reference evidence="2 3" key="2">
    <citation type="submission" date="2020-03" db="EMBL/GenBank/DDBJ databases">
        <authorList>
            <person name="Ichikawa N."/>
            <person name="Kimura A."/>
            <person name="Kitahashi Y."/>
            <person name="Uohara A."/>
        </authorList>
    </citation>
    <scope>NUCLEOTIDE SEQUENCE [LARGE SCALE GENOMIC DNA]</scope>
    <source>
        <strain evidence="2 3">NBRC 107702</strain>
    </source>
</reference>
<name>A0A6F8XPD4_9ACTN</name>
<dbReference type="InterPro" id="IPR010699">
    <property type="entry name" value="DUF1275"/>
</dbReference>
<organism evidence="2 3">
    <name type="scientific">Phytohabitans flavus</name>
    <dbReference type="NCBI Taxonomy" id="1076124"/>
    <lineage>
        <taxon>Bacteria</taxon>
        <taxon>Bacillati</taxon>
        <taxon>Actinomycetota</taxon>
        <taxon>Actinomycetes</taxon>
        <taxon>Micromonosporales</taxon>
        <taxon>Micromonosporaceae</taxon>
    </lineage>
</organism>
<feature type="transmembrane region" description="Helical" evidence="1">
    <location>
        <begin position="12"/>
        <end position="35"/>
    </location>
</feature>
<dbReference type="EMBL" id="AP022870">
    <property type="protein sequence ID" value="BCB75683.1"/>
    <property type="molecule type" value="Genomic_DNA"/>
</dbReference>
<keyword evidence="3" id="KW-1185">Reference proteome</keyword>
<dbReference type="KEGG" id="pfla:Pflav_020930"/>
<dbReference type="RefSeq" id="WP_173035595.1">
    <property type="nucleotide sequence ID" value="NZ_AP022870.1"/>
</dbReference>
<accession>A0A6F8XPD4</accession>
<protein>
    <submittedName>
        <fullName evidence="2">Membrane protein</fullName>
    </submittedName>
</protein>
<feature type="transmembrane region" description="Helical" evidence="1">
    <location>
        <begin position="199"/>
        <end position="217"/>
    </location>
</feature>
<feature type="transmembrane region" description="Helical" evidence="1">
    <location>
        <begin position="89"/>
        <end position="110"/>
    </location>
</feature>
<proteinExistence type="predicted"/>
<dbReference type="Pfam" id="PF06912">
    <property type="entry name" value="DUF1275"/>
    <property type="match status" value="1"/>
</dbReference>
<dbReference type="Proteomes" id="UP000502508">
    <property type="component" value="Chromosome"/>
</dbReference>
<dbReference type="AlphaFoldDB" id="A0A6F8XPD4"/>